<evidence type="ECO:0000313" key="3">
    <source>
        <dbReference type="Proteomes" id="UP000284472"/>
    </source>
</evidence>
<dbReference type="Proteomes" id="UP000285697">
    <property type="component" value="Unassembled WGS sequence"/>
</dbReference>
<dbReference type="EMBL" id="QSIR01000022">
    <property type="protein sequence ID" value="RHD03808.1"/>
    <property type="molecule type" value="Genomic_DNA"/>
</dbReference>
<sequence>MYRSKGANSVSTQRNDLEEFIYKICYQPIWTAVNNYIAVHPTSLRLSTSRVKYPDSAMLLDMMLEYTNNISIDEDTLHFDAIISCTIELQQNDDYKGTLTGETSQWIIASCEATITDKLDRLKITDVHTWTKGKKPVASGISASNNIVPVLYKKDLDAEATAFLEKYCPQALLEPMPVPIEKIATEELHLTVLQGHRITDDFSIFGQICFSKGKVLVRDIFKCSETEMDVNRGTILIDAYTFWERNKGCANNTLAHEVYHWHRHRLYAAIKQILRNEKFIAHRCPSNMSYPSEYEEWTDEQRMEWQANNMAPRILMPIQTFKIKVDELYQKYNYDDNTLKAAVLTCIADELAKFYGVSRQSALIRMKETGYPEAQLVLQQLEEQENHAYISREDVFYEYSTNESFRELLDSGKFKYVDGYIIINDKKYIQKDESGKYTLTKYAWDNLEECTISFTWKRIKHSAAKGHLPEEILHRANDEQEVSTYDKKQNTSVTKLSDELQKKRSRFEINEGIHNISTNGKTCWEYIFDIINYKGLSKVHFCNLTGLGEEVYRKAEKNIKTDPSVRTIVAIACGLDLDIETAEKMLSLAGRSLRESDEDRALKFCITGFAGQSIEERNDFLESYGYKTLGTKERY</sequence>
<gene>
    <name evidence="2" type="ORF">DW270_12450</name>
    <name evidence="1" type="ORF">DW812_13350</name>
</gene>
<comment type="caution">
    <text evidence="1">The sequence shown here is derived from an EMBL/GenBank/DDBJ whole genome shotgun (WGS) entry which is preliminary data.</text>
</comment>
<evidence type="ECO:0000313" key="4">
    <source>
        <dbReference type="Proteomes" id="UP000285697"/>
    </source>
</evidence>
<reference evidence="3 4" key="1">
    <citation type="submission" date="2018-08" db="EMBL/GenBank/DDBJ databases">
        <title>A genome reference for cultivated species of the human gut microbiota.</title>
        <authorList>
            <person name="Zou Y."/>
            <person name="Xue W."/>
            <person name="Luo G."/>
        </authorList>
    </citation>
    <scope>NUCLEOTIDE SEQUENCE [LARGE SCALE GENOMIC DNA]</scope>
    <source>
        <strain evidence="2 4">AM22-7AC</strain>
        <strain evidence="1 3">AM32-6</strain>
    </source>
</reference>
<dbReference type="EMBL" id="QRIA01000018">
    <property type="protein sequence ID" value="RHG16975.1"/>
    <property type="molecule type" value="Genomic_DNA"/>
</dbReference>
<evidence type="ECO:0000313" key="2">
    <source>
        <dbReference type="EMBL" id="RHG16975.1"/>
    </source>
</evidence>
<organism evidence="1 3">
    <name type="scientific">Mediterraneibacter gnavus</name>
    <name type="common">Ruminococcus gnavus</name>
    <dbReference type="NCBI Taxonomy" id="33038"/>
    <lineage>
        <taxon>Bacteria</taxon>
        <taxon>Bacillati</taxon>
        <taxon>Bacillota</taxon>
        <taxon>Clostridia</taxon>
        <taxon>Lachnospirales</taxon>
        <taxon>Lachnospiraceae</taxon>
        <taxon>Mediterraneibacter</taxon>
    </lineage>
</organism>
<accession>A0A414D4I2</accession>
<evidence type="ECO:0000313" key="1">
    <source>
        <dbReference type="EMBL" id="RHD03808.1"/>
    </source>
</evidence>
<name>A0A414D4I2_MEDGN</name>
<dbReference type="AlphaFoldDB" id="A0A414D4I2"/>
<dbReference type="Proteomes" id="UP000284472">
    <property type="component" value="Unassembled WGS sequence"/>
</dbReference>
<proteinExistence type="predicted"/>
<protein>
    <submittedName>
        <fullName evidence="1">ImmA/IrrE family metallo-endopeptidase</fullName>
    </submittedName>
</protein>